<dbReference type="KEGG" id="nsy:104211517"/>
<reference evidence="2" key="2">
    <citation type="submission" date="2025-08" db="UniProtKB">
        <authorList>
            <consortium name="RefSeq"/>
        </authorList>
    </citation>
    <scope>IDENTIFICATION</scope>
    <source>
        <tissue evidence="2">Leaf</tissue>
    </source>
</reference>
<evidence type="ECO:0000313" key="2">
    <source>
        <dbReference type="RefSeq" id="XP_009758882.1"/>
    </source>
</evidence>
<dbReference type="Proteomes" id="UP000189701">
    <property type="component" value="Unplaced"/>
</dbReference>
<protein>
    <submittedName>
        <fullName evidence="2">Uncharacterized protein LOC104211517</fullName>
    </submittedName>
</protein>
<keyword evidence="1" id="KW-1185">Reference proteome</keyword>
<sequence>MDVTGVSILYATLNEWLGVDSTGAIKATYCKKSYLKHATKNFASAVKEHVASDEGVFNWYNNITAMSLIGTKNPVDDDLKEIKDMLRCPVEQNMRNNWTYKGKMLLFTT</sequence>
<organism evidence="1 2">
    <name type="scientific">Nicotiana sylvestris</name>
    <name type="common">Wood tobacco</name>
    <name type="synonym">South American tobacco</name>
    <dbReference type="NCBI Taxonomy" id="4096"/>
    <lineage>
        <taxon>Eukaryota</taxon>
        <taxon>Viridiplantae</taxon>
        <taxon>Streptophyta</taxon>
        <taxon>Embryophyta</taxon>
        <taxon>Tracheophyta</taxon>
        <taxon>Spermatophyta</taxon>
        <taxon>Magnoliopsida</taxon>
        <taxon>eudicotyledons</taxon>
        <taxon>Gunneridae</taxon>
        <taxon>Pentapetalae</taxon>
        <taxon>asterids</taxon>
        <taxon>lamiids</taxon>
        <taxon>Solanales</taxon>
        <taxon>Solanaceae</taxon>
        <taxon>Nicotianoideae</taxon>
        <taxon>Nicotianeae</taxon>
        <taxon>Nicotiana</taxon>
    </lineage>
</organism>
<dbReference type="RefSeq" id="XP_009758882.1">
    <property type="nucleotide sequence ID" value="XM_009760580.1"/>
</dbReference>
<dbReference type="AlphaFoldDB" id="A0A1U7US23"/>
<dbReference type="GeneID" id="104211517"/>
<gene>
    <name evidence="2" type="primary">LOC104211517</name>
</gene>
<evidence type="ECO:0000313" key="1">
    <source>
        <dbReference type="Proteomes" id="UP000189701"/>
    </source>
</evidence>
<proteinExistence type="predicted"/>
<accession>A0A1U7US23</accession>
<name>A0A1U7US23_NICSY</name>
<reference evidence="1" key="1">
    <citation type="journal article" date="2013" name="Genome Biol.">
        <title>Reference genomes and transcriptomes of Nicotiana sylvestris and Nicotiana tomentosiformis.</title>
        <authorList>
            <person name="Sierro N."/>
            <person name="Battey J.N."/>
            <person name="Ouadi S."/>
            <person name="Bovet L."/>
            <person name="Goepfert S."/>
            <person name="Bakaher N."/>
            <person name="Peitsch M.C."/>
            <person name="Ivanov N.V."/>
        </authorList>
    </citation>
    <scope>NUCLEOTIDE SEQUENCE [LARGE SCALE GENOMIC DNA]</scope>
</reference>